<evidence type="ECO:0000313" key="1">
    <source>
        <dbReference type="EMBL" id="CAB4124173.1"/>
    </source>
</evidence>
<protein>
    <submittedName>
        <fullName evidence="1">Uncharacterized protein</fullName>
    </submittedName>
</protein>
<reference evidence="1" key="1">
    <citation type="submission" date="2020-04" db="EMBL/GenBank/DDBJ databases">
        <authorList>
            <person name="Chiriac C."/>
            <person name="Salcher M."/>
            <person name="Ghai R."/>
            <person name="Kavagutti S V."/>
        </authorList>
    </citation>
    <scope>NUCLEOTIDE SEQUENCE</scope>
</reference>
<accession>A0A6J5KT01</accession>
<dbReference type="EMBL" id="LR796178">
    <property type="protein sequence ID" value="CAB4124173.1"/>
    <property type="molecule type" value="Genomic_DNA"/>
</dbReference>
<organism evidence="1">
    <name type="scientific">uncultured Caudovirales phage</name>
    <dbReference type="NCBI Taxonomy" id="2100421"/>
    <lineage>
        <taxon>Viruses</taxon>
        <taxon>Duplodnaviria</taxon>
        <taxon>Heunggongvirae</taxon>
        <taxon>Uroviricota</taxon>
        <taxon>Caudoviricetes</taxon>
        <taxon>Peduoviridae</taxon>
        <taxon>Maltschvirus</taxon>
        <taxon>Maltschvirus maltsch</taxon>
    </lineage>
</organism>
<proteinExistence type="predicted"/>
<sequence>MTIKHYMAIAVLALGAAAASAGELTAEYRWGDNGNQYKGEFSEKFKSEDFGTFVVAGELESKQNYNDGKLDTVISGTVGYPVALPYGFTAQPFVQIGEKLVSNSNQANFIGEGVKLSRTIFGPVSGEVAYRHRGSYSNADLSENRLAASVKYTINKKNAVGVVVYNYSGQSVDHRYGLFYKYSL</sequence>
<gene>
    <name evidence="1" type="ORF">UFOVP49_43</name>
</gene>
<name>A0A6J5KT01_9CAUD</name>